<feature type="transmembrane region" description="Helical" evidence="5">
    <location>
        <begin position="333"/>
        <end position="354"/>
    </location>
</feature>
<feature type="transmembrane region" description="Helical" evidence="5">
    <location>
        <begin position="399"/>
        <end position="418"/>
    </location>
</feature>
<feature type="transmembrane region" description="Helical" evidence="5">
    <location>
        <begin position="467"/>
        <end position="487"/>
    </location>
</feature>
<evidence type="ECO:0000256" key="4">
    <source>
        <dbReference type="ARBA" id="ARBA00023136"/>
    </source>
</evidence>
<dbReference type="Pfam" id="PF07690">
    <property type="entry name" value="MFS_1"/>
    <property type="match status" value="1"/>
</dbReference>
<organism evidence="7 8">
    <name type="scientific">Tegillarca granosa</name>
    <name type="common">Malaysian cockle</name>
    <name type="synonym">Anadara granosa</name>
    <dbReference type="NCBI Taxonomy" id="220873"/>
    <lineage>
        <taxon>Eukaryota</taxon>
        <taxon>Metazoa</taxon>
        <taxon>Spiralia</taxon>
        <taxon>Lophotrochozoa</taxon>
        <taxon>Mollusca</taxon>
        <taxon>Bivalvia</taxon>
        <taxon>Autobranchia</taxon>
        <taxon>Pteriomorphia</taxon>
        <taxon>Arcoida</taxon>
        <taxon>Arcoidea</taxon>
        <taxon>Arcidae</taxon>
        <taxon>Tegillarca</taxon>
    </lineage>
</organism>
<feature type="transmembrane region" description="Helical" evidence="5">
    <location>
        <begin position="116"/>
        <end position="136"/>
    </location>
</feature>
<feature type="transmembrane region" description="Helical" evidence="5">
    <location>
        <begin position="375"/>
        <end position="393"/>
    </location>
</feature>
<feature type="transmembrane region" description="Helical" evidence="5">
    <location>
        <begin position="143"/>
        <end position="161"/>
    </location>
</feature>
<dbReference type="InterPro" id="IPR050382">
    <property type="entry name" value="MFS_Na/Anion_cotransporter"/>
</dbReference>
<dbReference type="Proteomes" id="UP001217089">
    <property type="component" value="Unassembled WGS sequence"/>
</dbReference>
<keyword evidence="4 5" id="KW-0472">Membrane</keyword>
<dbReference type="SUPFAM" id="SSF103473">
    <property type="entry name" value="MFS general substrate transporter"/>
    <property type="match status" value="1"/>
</dbReference>
<keyword evidence="2 5" id="KW-0812">Transmembrane</keyword>
<dbReference type="PANTHER" id="PTHR11662:SF455">
    <property type="entry name" value="GH23975P"/>
    <property type="match status" value="1"/>
</dbReference>
<proteinExistence type="predicted"/>
<keyword evidence="8" id="KW-1185">Reference proteome</keyword>
<evidence type="ECO:0000256" key="2">
    <source>
        <dbReference type="ARBA" id="ARBA00022692"/>
    </source>
</evidence>
<dbReference type="PANTHER" id="PTHR11662">
    <property type="entry name" value="SOLUTE CARRIER FAMILY 17"/>
    <property type="match status" value="1"/>
</dbReference>
<dbReference type="InterPro" id="IPR020846">
    <property type="entry name" value="MFS_dom"/>
</dbReference>
<feature type="transmembrane region" description="Helical" evidence="5">
    <location>
        <begin position="54"/>
        <end position="76"/>
    </location>
</feature>
<feature type="transmembrane region" description="Helical" evidence="5">
    <location>
        <begin position="430"/>
        <end position="447"/>
    </location>
</feature>
<comment type="caution">
    <text evidence="7">The sequence shown here is derived from an EMBL/GenBank/DDBJ whole genome shotgun (WGS) entry which is preliminary data.</text>
</comment>
<protein>
    <recommendedName>
        <fullName evidence="6">Major facilitator superfamily (MFS) profile domain-containing protein</fullName>
    </recommendedName>
</protein>
<dbReference type="PROSITE" id="PS50850">
    <property type="entry name" value="MFS"/>
    <property type="match status" value="1"/>
</dbReference>
<dbReference type="EMBL" id="JARBDR010000328">
    <property type="protein sequence ID" value="KAJ8316412.1"/>
    <property type="molecule type" value="Genomic_DNA"/>
</dbReference>
<keyword evidence="3 5" id="KW-1133">Transmembrane helix</keyword>
<sequence>MTMADHSPSSKYTGLDEIFNEKKPIKVRSYPAAQEYHELCDKRLSYIQRFPKRYIVGIMAFFGFCIILASVSNVYALRANLSVAIVAMTANKTVTENGSTKQITQEFDWTTSEEGLILSSFFYGYIISQLPGGYLANRIGGKYLFGGGILVTAVLTLITPLCARWNVYLLVALRILEGLFEGVTYPSIHAIWSKWAPPQEKTKLATLAFSGSYFGTVIAMPVSGALANSTLGWPSIFYVFGTIGVIWFLCWCILVYESPAKHPTIRNSELEYIQSNIGYTDEQTQNMMPPWLDILRSPAVWAVVMAHFAENWGFYTWLTELPSFMRYALHYKIYNAGFLAAVPYLIMGIVVMTSGHLADLLRERFKISTTLVRKAFTCGAFGCQIIFMIAAGYIMTKTAAVICLTIAVGLGGFAWAGFSVNHLDIAPQYASILMGLSNTFATIPGIVSPLITGEIVTNKADTGQWQIVFYIASGIYLLGALIFGVFASGNRQKWAEVPTGYLSQMDIDGADIDRDDL</sequence>
<dbReference type="CDD" id="cd17318">
    <property type="entry name" value="MFS_SLC17"/>
    <property type="match status" value="1"/>
</dbReference>
<reference evidence="7 8" key="1">
    <citation type="submission" date="2022-12" db="EMBL/GenBank/DDBJ databases">
        <title>Chromosome-level genome of Tegillarca granosa.</title>
        <authorList>
            <person name="Kim J."/>
        </authorList>
    </citation>
    <scope>NUCLEOTIDE SEQUENCE [LARGE SCALE GENOMIC DNA]</scope>
    <source>
        <strain evidence="7">Teg-2019</strain>
        <tissue evidence="7">Adductor muscle</tissue>
    </source>
</reference>
<feature type="transmembrane region" description="Helical" evidence="5">
    <location>
        <begin position="294"/>
        <end position="313"/>
    </location>
</feature>
<dbReference type="InterPro" id="IPR011701">
    <property type="entry name" value="MFS"/>
</dbReference>
<dbReference type="Gene3D" id="1.20.1250.20">
    <property type="entry name" value="MFS general substrate transporter like domains"/>
    <property type="match status" value="2"/>
</dbReference>
<feature type="transmembrane region" description="Helical" evidence="5">
    <location>
        <begin position="236"/>
        <end position="256"/>
    </location>
</feature>
<feature type="domain" description="Major facilitator superfamily (MFS) profile" evidence="6">
    <location>
        <begin position="68"/>
        <end position="491"/>
    </location>
</feature>
<evidence type="ECO:0000256" key="5">
    <source>
        <dbReference type="SAM" id="Phobius"/>
    </source>
</evidence>
<evidence type="ECO:0000256" key="3">
    <source>
        <dbReference type="ARBA" id="ARBA00022989"/>
    </source>
</evidence>
<name>A0ABQ9FIN2_TEGGR</name>
<comment type="subcellular location">
    <subcellularLocation>
        <location evidence="1">Membrane</location>
        <topology evidence="1">Multi-pass membrane protein</topology>
    </subcellularLocation>
</comment>
<feature type="transmembrane region" description="Helical" evidence="5">
    <location>
        <begin position="204"/>
        <end position="224"/>
    </location>
</feature>
<evidence type="ECO:0000259" key="6">
    <source>
        <dbReference type="PROSITE" id="PS50850"/>
    </source>
</evidence>
<accession>A0ABQ9FIN2</accession>
<feature type="transmembrane region" description="Helical" evidence="5">
    <location>
        <begin position="167"/>
        <end position="192"/>
    </location>
</feature>
<evidence type="ECO:0000256" key="1">
    <source>
        <dbReference type="ARBA" id="ARBA00004141"/>
    </source>
</evidence>
<gene>
    <name evidence="7" type="ORF">KUTeg_006426</name>
</gene>
<evidence type="ECO:0000313" key="7">
    <source>
        <dbReference type="EMBL" id="KAJ8316412.1"/>
    </source>
</evidence>
<evidence type="ECO:0000313" key="8">
    <source>
        <dbReference type="Proteomes" id="UP001217089"/>
    </source>
</evidence>
<dbReference type="InterPro" id="IPR036259">
    <property type="entry name" value="MFS_trans_sf"/>
</dbReference>